<dbReference type="Gene3D" id="3.40.50.300">
    <property type="entry name" value="P-loop containing nucleotide triphosphate hydrolases"/>
    <property type="match status" value="1"/>
</dbReference>
<dbReference type="EMBL" id="OFSM01000017">
    <property type="protein sequence ID" value="SOY30578.1"/>
    <property type="molecule type" value="Genomic_DNA"/>
</dbReference>
<dbReference type="InterPro" id="IPR027417">
    <property type="entry name" value="P-loop_NTPase"/>
</dbReference>
<dbReference type="SUPFAM" id="SSF52540">
    <property type="entry name" value="P-loop containing nucleoside triphosphate hydrolases"/>
    <property type="match status" value="1"/>
</dbReference>
<keyword evidence="1" id="KW-0418">Kinase</keyword>
<sequence length="186" mass="21763">MMDILWKIAERIQNYEKFPLLIAVDGRCAAGKTTLAAALRERTGCQVIHMDNFFLRPGQRTEQRLQEPGGNVDYERFLEEVMLPLSRGEGFSYRAFDCRKMELADAVRVEPRAVTVVEGSYSCHPALWDYYSLHVFLDIEKEEQFQRICLRNGNQAAARFRELWIPLEEKYFAAYRIRERCELTSP</sequence>
<accession>A0A2K4ZJC4</accession>
<keyword evidence="2" id="KW-1185">Reference proteome</keyword>
<reference evidence="1 2" key="1">
    <citation type="submission" date="2018-01" db="EMBL/GenBank/DDBJ databases">
        <authorList>
            <person name="Gaut B.S."/>
            <person name="Morton B.R."/>
            <person name="Clegg M.T."/>
            <person name="Duvall M.R."/>
        </authorList>
    </citation>
    <scope>NUCLEOTIDE SEQUENCE [LARGE SCALE GENOMIC DNA]</scope>
    <source>
        <strain evidence="1">GP69</strain>
    </source>
</reference>
<dbReference type="Proteomes" id="UP000236311">
    <property type="component" value="Unassembled WGS sequence"/>
</dbReference>
<dbReference type="AlphaFoldDB" id="A0A2K4ZJC4"/>
<dbReference type="OrthoDB" id="1420794at2"/>
<evidence type="ECO:0000313" key="1">
    <source>
        <dbReference type="EMBL" id="SOY30578.1"/>
    </source>
</evidence>
<dbReference type="RefSeq" id="WP_146040091.1">
    <property type="nucleotide sequence ID" value="NZ_JANJZD010000017.1"/>
</dbReference>
<organism evidence="1 2">
    <name type="scientific">Acetatifactor muris</name>
    <dbReference type="NCBI Taxonomy" id="879566"/>
    <lineage>
        <taxon>Bacteria</taxon>
        <taxon>Bacillati</taxon>
        <taxon>Bacillota</taxon>
        <taxon>Clostridia</taxon>
        <taxon>Lachnospirales</taxon>
        <taxon>Lachnospiraceae</taxon>
        <taxon>Acetatifactor</taxon>
    </lineage>
</organism>
<proteinExistence type="predicted"/>
<keyword evidence="1" id="KW-0808">Transferase</keyword>
<gene>
    <name evidence="1" type="ORF">AMURIS_03309</name>
</gene>
<name>A0A2K4ZJC4_9FIRM</name>
<dbReference type="GO" id="GO:0016301">
    <property type="term" value="F:kinase activity"/>
    <property type="evidence" value="ECO:0007669"/>
    <property type="project" value="UniProtKB-KW"/>
</dbReference>
<protein>
    <submittedName>
        <fullName evidence="1">Uridine kinase</fullName>
    </submittedName>
</protein>
<evidence type="ECO:0000313" key="2">
    <source>
        <dbReference type="Proteomes" id="UP000236311"/>
    </source>
</evidence>